<dbReference type="InterPro" id="IPR017932">
    <property type="entry name" value="GATase_2_dom"/>
</dbReference>
<dbReference type="PROSITE" id="PS51278">
    <property type="entry name" value="GATASE_TYPE_2"/>
    <property type="match status" value="1"/>
</dbReference>
<comment type="catalytic activity">
    <reaction evidence="7">
        <text>L-aspartate + L-glutamine + ATP + H2O = L-asparagine + L-glutamate + AMP + diphosphate + H(+)</text>
        <dbReference type="Rhea" id="RHEA:12228"/>
        <dbReference type="ChEBI" id="CHEBI:15377"/>
        <dbReference type="ChEBI" id="CHEBI:15378"/>
        <dbReference type="ChEBI" id="CHEBI:29985"/>
        <dbReference type="ChEBI" id="CHEBI:29991"/>
        <dbReference type="ChEBI" id="CHEBI:30616"/>
        <dbReference type="ChEBI" id="CHEBI:33019"/>
        <dbReference type="ChEBI" id="CHEBI:58048"/>
        <dbReference type="ChEBI" id="CHEBI:58359"/>
        <dbReference type="ChEBI" id="CHEBI:456215"/>
        <dbReference type="EC" id="6.3.5.4"/>
    </reaction>
</comment>
<dbReference type="InterPro" id="IPR014729">
    <property type="entry name" value="Rossmann-like_a/b/a_fold"/>
</dbReference>
<dbReference type="RefSeq" id="WP_250914436.1">
    <property type="nucleotide sequence ID" value="NZ_JAMXLX010000007.1"/>
</dbReference>
<evidence type="ECO:0000256" key="4">
    <source>
        <dbReference type="ARBA" id="ARBA00022741"/>
    </source>
</evidence>
<feature type="active site" description="For GATase activity" evidence="8">
    <location>
        <position position="2"/>
    </location>
</feature>
<dbReference type="AlphaFoldDB" id="A0AAJ1F8H5"/>
<dbReference type="GO" id="GO:0005524">
    <property type="term" value="F:ATP binding"/>
    <property type="evidence" value="ECO:0007669"/>
    <property type="project" value="UniProtKB-KW"/>
</dbReference>
<comment type="similarity">
    <text evidence="2">Belongs to the asparagine synthetase family.</text>
</comment>
<dbReference type="InterPro" id="IPR051786">
    <property type="entry name" value="ASN_synthetase/amidase"/>
</dbReference>
<evidence type="ECO:0000313" key="13">
    <source>
        <dbReference type="Proteomes" id="UP001155380"/>
    </source>
</evidence>
<proteinExistence type="inferred from homology"/>
<evidence type="ECO:0000256" key="6">
    <source>
        <dbReference type="ARBA" id="ARBA00022962"/>
    </source>
</evidence>
<keyword evidence="4 9" id="KW-0547">Nucleotide-binding</keyword>
<feature type="domain" description="Glutamine amidotransferase type-2" evidence="11">
    <location>
        <begin position="2"/>
        <end position="212"/>
    </location>
</feature>
<feature type="binding site" evidence="9">
    <location>
        <position position="99"/>
    </location>
    <ligand>
        <name>L-glutamine</name>
        <dbReference type="ChEBI" id="CHEBI:58359"/>
    </ligand>
</feature>
<evidence type="ECO:0000256" key="1">
    <source>
        <dbReference type="ARBA" id="ARBA00005187"/>
    </source>
</evidence>
<dbReference type="Pfam" id="PF00733">
    <property type="entry name" value="Asn_synthase"/>
    <property type="match status" value="1"/>
</dbReference>
<dbReference type="InterPro" id="IPR001962">
    <property type="entry name" value="Asn_synthase"/>
</dbReference>
<reference evidence="12" key="1">
    <citation type="submission" date="2022-06" db="EMBL/GenBank/DDBJ databases">
        <authorList>
            <person name="Sun Q."/>
        </authorList>
    </citation>
    <scope>NUCLEOTIDE SEQUENCE</scope>
    <source>
        <strain evidence="12">S101</strain>
    </source>
</reference>
<name>A0AAJ1F8H5_9HYPH</name>
<keyword evidence="6 8" id="KW-0315">Glutamine amidotransferase</keyword>
<evidence type="ECO:0000313" key="12">
    <source>
        <dbReference type="EMBL" id="MCO5958957.1"/>
    </source>
</evidence>
<evidence type="ECO:0000259" key="11">
    <source>
        <dbReference type="PROSITE" id="PS51278"/>
    </source>
</evidence>
<evidence type="ECO:0000256" key="3">
    <source>
        <dbReference type="ARBA" id="ARBA00012737"/>
    </source>
</evidence>
<dbReference type="PANTHER" id="PTHR43284:SF1">
    <property type="entry name" value="ASPARAGINE SYNTHETASE"/>
    <property type="match status" value="1"/>
</dbReference>
<keyword evidence="5 9" id="KW-0067">ATP-binding</keyword>
<evidence type="ECO:0000256" key="9">
    <source>
        <dbReference type="PIRSR" id="PIRSR001589-2"/>
    </source>
</evidence>
<evidence type="ECO:0000256" key="10">
    <source>
        <dbReference type="PIRSR" id="PIRSR001589-3"/>
    </source>
</evidence>
<dbReference type="Pfam" id="PF13537">
    <property type="entry name" value="GATase_7"/>
    <property type="match status" value="1"/>
</dbReference>
<dbReference type="GO" id="GO:0006529">
    <property type="term" value="P:asparagine biosynthetic process"/>
    <property type="evidence" value="ECO:0007669"/>
    <property type="project" value="UniProtKB-KW"/>
</dbReference>
<dbReference type="InterPro" id="IPR029055">
    <property type="entry name" value="Ntn_hydrolases_N"/>
</dbReference>
<dbReference type="InterPro" id="IPR033738">
    <property type="entry name" value="AsnB_N"/>
</dbReference>
<evidence type="ECO:0000256" key="5">
    <source>
        <dbReference type="ARBA" id="ARBA00022840"/>
    </source>
</evidence>
<dbReference type="InterPro" id="IPR006426">
    <property type="entry name" value="Asn_synth_AEB"/>
</dbReference>
<dbReference type="Gene3D" id="3.40.50.620">
    <property type="entry name" value="HUPs"/>
    <property type="match status" value="2"/>
</dbReference>
<evidence type="ECO:0000256" key="7">
    <source>
        <dbReference type="ARBA" id="ARBA00048741"/>
    </source>
</evidence>
<feature type="site" description="Important for beta-aspartyl-AMP intermediate formation" evidence="10">
    <location>
        <position position="367"/>
    </location>
</feature>
<evidence type="ECO:0000256" key="8">
    <source>
        <dbReference type="PIRSR" id="PIRSR001589-1"/>
    </source>
</evidence>
<dbReference type="GO" id="GO:0004066">
    <property type="term" value="F:asparagine synthase (glutamine-hydrolyzing) activity"/>
    <property type="evidence" value="ECO:0007669"/>
    <property type="project" value="UniProtKB-EC"/>
</dbReference>
<keyword evidence="12" id="KW-0436">Ligase</keyword>
<gene>
    <name evidence="12" type="primary">asnB</name>
    <name evidence="12" type="ORF">NBH21_19440</name>
</gene>
<dbReference type="Proteomes" id="UP001155380">
    <property type="component" value="Unassembled WGS sequence"/>
</dbReference>
<dbReference type="PIRSF" id="PIRSF001589">
    <property type="entry name" value="Asn_synthetase_glu-h"/>
    <property type="match status" value="1"/>
</dbReference>
<dbReference type="Gene3D" id="3.60.20.10">
    <property type="entry name" value="Glutamine Phosphoribosylpyrophosphate, subunit 1, domain 1"/>
    <property type="match status" value="1"/>
</dbReference>
<evidence type="ECO:0000256" key="2">
    <source>
        <dbReference type="ARBA" id="ARBA00005752"/>
    </source>
</evidence>
<dbReference type="GO" id="GO:0005829">
    <property type="term" value="C:cytosol"/>
    <property type="evidence" value="ECO:0007669"/>
    <property type="project" value="TreeGrafter"/>
</dbReference>
<comment type="pathway">
    <text evidence="1">Amino-acid biosynthesis; L-asparagine biosynthesis; L-asparagine from L-aspartate (L-Gln route): step 1/1.</text>
</comment>
<organism evidence="12 13">
    <name type="scientific">Ciceribacter sichuanensis</name>
    <dbReference type="NCBI Taxonomy" id="2949647"/>
    <lineage>
        <taxon>Bacteria</taxon>
        <taxon>Pseudomonadati</taxon>
        <taxon>Pseudomonadota</taxon>
        <taxon>Alphaproteobacteria</taxon>
        <taxon>Hyphomicrobiales</taxon>
        <taxon>Rhizobiaceae</taxon>
        <taxon>Ciceribacter</taxon>
    </lineage>
</organism>
<dbReference type="CDD" id="cd01991">
    <property type="entry name" value="Asn_synthase_B_C"/>
    <property type="match status" value="1"/>
</dbReference>
<dbReference type="EMBL" id="JAMXLX010000007">
    <property type="protein sequence ID" value="MCO5958957.1"/>
    <property type="molecule type" value="Genomic_DNA"/>
</dbReference>
<dbReference type="PANTHER" id="PTHR43284">
    <property type="entry name" value="ASPARAGINE SYNTHETASE (GLUTAMINE-HYDROLYZING)"/>
    <property type="match status" value="1"/>
</dbReference>
<dbReference type="SUPFAM" id="SSF56235">
    <property type="entry name" value="N-terminal nucleophile aminohydrolases (Ntn hydrolases)"/>
    <property type="match status" value="1"/>
</dbReference>
<keyword evidence="8" id="KW-0028">Amino-acid biosynthesis</keyword>
<dbReference type="NCBIfam" id="TIGR01536">
    <property type="entry name" value="asn_synth_AEB"/>
    <property type="match status" value="1"/>
</dbReference>
<dbReference type="EC" id="6.3.5.4" evidence="3"/>
<feature type="binding site" evidence="9">
    <location>
        <position position="291"/>
    </location>
    <ligand>
        <name>ATP</name>
        <dbReference type="ChEBI" id="CHEBI:30616"/>
    </ligand>
</feature>
<keyword evidence="8" id="KW-0061">Asparagine biosynthesis</keyword>
<dbReference type="SUPFAM" id="SSF52402">
    <property type="entry name" value="Adenine nucleotide alpha hydrolases-like"/>
    <property type="match status" value="1"/>
</dbReference>
<sequence>MCGIAGYMIPREAPAMPALLRRMAGVVRHRGPDATGIHTAPGIGLAHARLSVVDVEGGAQPMSLADGSVWISFNGEIFNHVELRESLRQRGRVFRTRSDTEVILHLYDLFGPDCVDHLNGDFAFALWDARRGRLMLARDRMGVRPLYYTEACEGLYFGSEIKALFEVPGIDPEPDPLALDQIFTFWFPLAPRTPFKDILELPPGHMLLAEGGTSRVRCYWQPSFPDASQVETGLEEGTVKEELRSLLTDAVRIRLRADDPCGAYLSGGLDSSLVSAIAAGLSPQPLKTFSVTFDDAEFDEAGPQQIVADALRTDHHALRCAAGEIGRLFPDVIRHVEQPLMRTGPVPLFTLAAHVRENGVKAVLTGEGADEVFAGYDIFKEAKLRRFVGRQPASRRRPLLYQRLYPYLPRLNRQSPAYLSAFFAATPRPDDPIYSHQPRFRVTAGAKLFFSRELSDEIGGYSALDDLRGRLPADFARWHELHQAQYLEMTGLLPGYILSAQGDRVSMAHGIEGRYPFLDHRLVEFAACIPPSMKLKGLREKHILREVAGDLLPESIRDRPKQPYRAPDGAAFIGESTPAYVRELLSEGTLRDARLFDPAAVGRLFRKLSSGSAPSARDSMALTGILSTQLWHEKFPRPARGENDTHPRGVAAS</sequence>
<accession>A0AAJ1F8H5</accession>
<comment type="caution">
    <text evidence="12">The sequence shown here is derived from an EMBL/GenBank/DDBJ whole genome shotgun (WGS) entry which is preliminary data.</text>
</comment>
<dbReference type="CDD" id="cd00712">
    <property type="entry name" value="AsnB"/>
    <property type="match status" value="1"/>
</dbReference>
<protein>
    <recommendedName>
        <fullName evidence="3">asparagine synthase (glutamine-hydrolyzing)</fullName>
        <ecNumber evidence="3">6.3.5.4</ecNumber>
    </recommendedName>
</protein>